<dbReference type="SUPFAM" id="SSF57667">
    <property type="entry name" value="beta-beta-alpha zinc fingers"/>
    <property type="match status" value="2"/>
</dbReference>
<dbReference type="PROSITE" id="PS00028">
    <property type="entry name" value="ZINC_FINGER_C2H2_1"/>
    <property type="match status" value="3"/>
</dbReference>
<dbReference type="PANTHER" id="PTHR24379">
    <property type="entry name" value="KRAB AND ZINC FINGER DOMAIN-CONTAINING"/>
    <property type="match status" value="1"/>
</dbReference>
<dbReference type="InterPro" id="IPR036236">
    <property type="entry name" value="Znf_C2H2_sf"/>
</dbReference>
<dbReference type="FunFam" id="3.30.160.60:FF:000100">
    <property type="entry name" value="Zinc finger 45-like"/>
    <property type="match status" value="1"/>
</dbReference>
<dbReference type="OrthoDB" id="6077919at2759"/>
<feature type="domain" description="C2H2-type" evidence="6">
    <location>
        <begin position="152"/>
        <end position="179"/>
    </location>
</feature>
<protein>
    <recommendedName>
        <fullName evidence="6">C2H2-type domain-containing protein</fullName>
    </recommendedName>
</protein>
<evidence type="ECO:0000256" key="4">
    <source>
        <dbReference type="ARBA" id="ARBA00022833"/>
    </source>
</evidence>
<evidence type="ECO:0000256" key="5">
    <source>
        <dbReference type="PROSITE-ProRule" id="PRU00042"/>
    </source>
</evidence>
<keyword evidence="8" id="KW-1185">Reference proteome</keyword>
<dbReference type="SMART" id="SM00355">
    <property type="entry name" value="ZnF_C2H2"/>
    <property type="match status" value="4"/>
</dbReference>
<comment type="caution">
    <text evidence="7">The sequence shown here is derived from an EMBL/GenBank/DDBJ whole genome shotgun (WGS) entry which is preliminary data.</text>
</comment>
<dbReference type="EMBL" id="BMAO01036056">
    <property type="protein sequence ID" value="GFR07765.1"/>
    <property type="molecule type" value="Genomic_DNA"/>
</dbReference>
<keyword evidence="4" id="KW-0862">Zinc</keyword>
<feature type="domain" description="C2H2-type" evidence="6">
    <location>
        <begin position="40"/>
        <end position="67"/>
    </location>
</feature>
<name>A0A8X6LFC6_TRICU</name>
<organism evidence="7 8">
    <name type="scientific">Trichonephila clavata</name>
    <name type="common">Joro spider</name>
    <name type="synonym">Nephila clavata</name>
    <dbReference type="NCBI Taxonomy" id="2740835"/>
    <lineage>
        <taxon>Eukaryota</taxon>
        <taxon>Metazoa</taxon>
        <taxon>Ecdysozoa</taxon>
        <taxon>Arthropoda</taxon>
        <taxon>Chelicerata</taxon>
        <taxon>Arachnida</taxon>
        <taxon>Araneae</taxon>
        <taxon>Araneomorphae</taxon>
        <taxon>Entelegynae</taxon>
        <taxon>Araneoidea</taxon>
        <taxon>Nephilidae</taxon>
        <taxon>Trichonephila</taxon>
    </lineage>
</organism>
<evidence type="ECO:0000256" key="3">
    <source>
        <dbReference type="ARBA" id="ARBA00022771"/>
    </source>
</evidence>
<evidence type="ECO:0000313" key="7">
    <source>
        <dbReference type="EMBL" id="GFR07765.1"/>
    </source>
</evidence>
<keyword evidence="3 5" id="KW-0863">Zinc-finger</keyword>
<sequence>MTDERSVEESKYDCDTCHRTFQFRRHYLKLMQGHKANLFDKCSECVAAFNSNIQCLDHLRNHEQESTLKCMYCTDSLSSPNTCRLHENNHTRGNRFICEISHKKFETKGLLQRHLLLQGVENPVFSGVWNGGFPHINETETPTHHQNGEKQFRCHICRKYFSYKRSLKQHQETHNNKKLHS</sequence>
<gene>
    <name evidence="7" type="ORF">TNCT_653911</name>
</gene>
<reference evidence="7" key="1">
    <citation type="submission" date="2020-07" db="EMBL/GenBank/DDBJ databases">
        <title>Multicomponent nature underlies the extraordinary mechanical properties of spider dragline silk.</title>
        <authorList>
            <person name="Kono N."/>
            <person name="Nakamura H."/>
            <person name="Mori M."/>
            <person name="Yoshida Y."/>
            <person name="Ohtoshi R."/>
            <person name="Malay A.D."/>
            <person name="Moran D.A.P."/>
            <person name="Tomita M."/>
            <person name="Numata K."/>
            <person name="Arakawa K."/>
        </authorList>
    </citation>
    <scope>NUCLEOTIDE SEQUENCE</scope>
</reference>
<dbReference type="PROSITE" id="PS50157">
    <property type="entry name" value="ZINC_FINGER_C2H2_2"/>
    <property type="match status" value="2"/>
</dbReference>
<accession>A0A8X6LFC6</accession>
<keyword evidence="2" id="KW-0677">Repeat</keyword>
<dbReference type="Proteomes" id="UP000887116">
    <property type="component" value="Unassembled WGS sequence"/>
</dbReference>
<dbReference type="PANTHER" id="PTHR24379:SF121">
    <property type="entry name" value="C2H2-TYPE DOMAIN-CONTAINING PROTEIN"/>
    <property type="match status" value="1"/>
</dbReference>
<evidence type="ECO:0000256" key="1">
    <source>
        <dbReference type="ARBA" id="ARBA00022723"/>
    </source>
</evidence>
<dbReference type="InterPro" id="IPR013087">
    <property type="entry name" value="Znf_C2H2_type"/>
</dbReference>
<dbReference type="Pfam" id="PF13894">
    <property type="entry name" value="zf-C2H2_4"/>
    <property type="match status" value="1"/>
</dbReference>
<evidence type="ECO:0000256" key="2">
    <source>
        <dbReference type="ARBA" id="ARBA00022737"/>
    </source>
</evidence>
<dbReference type="AlphaFoldDB" id="A0A8X6LFC6"/>
<proteinExistence type="predicted"/>
<dbReference type="Gene3D" id="3.30.160.60">
    <property type="entry name" value="Classic Zinc Finger"/>
    <property type="match status" value="3"/>
</dbReference>
<evidence type="ECO:0000259" key="6">
    <source>
        <dbReference type="PROSITE" id="PS50157"/>
    </source>
</evidence>
<evidence type="ECO:0000313" key="8">
    <source>
        <dbReference type="Proteomes" id="UP000887116"/>
    </source>
</evidence>
<keyword evidence="1" id="KW-0479">Metal-binding</keyword>
<dbReference type="GO" id="GO:0008270">
    <property type="term" value="F:zinc ion binding"/>
    <property type="evidence" value="ECO:0007669"/>
    <property type="project" value="UniProtKB-KW"/>
</dbReference>